<dbReference type="InterPro" id="IPR011047">
    <property type="entry name" value="Quinoprotein_ADH-like_sf"/>
</dbReference>
<dbReference type="OrthoDB" id="448346at2759"/>
<dbReference type="Proteomes" id="UP000186817">
    <property type="component" value="Unassembled WGS sequence"/>
</dbReference>
<sequence>MDWTPVTESVLVLAGKERFAVGDDNGGLRIFDGRAAKIADLAMGTDGTSLCAVSGDGTLAVYDIRKGGE</sequence>
<dbReference type="AlphaFoldDB" id="A0A1Q9BVW7"/>
<accession>A0A1Q9BVW7</accession>
<evidence type="ECO:0000313" key="2">
    <source>
        <dbReference type="Proteomes" id="UP000186817"/>
    </source>
</evidence>
<gene>
    <name evidence="1" type="ORF">AK812_SmicGene45552</name>
</gene>
<reference evidence="1 2" key="1">
    <citation type="submission" date="2016-02" db="EMBL/GenBank/DDBJ databases">
        <title>Genome analysis of coral dinoflagellate symbionts highlights evolutionary adaptations to a symbiotic lifestyle.</title>
        <authorList>
            <person name="Aranda M."/>
            <person name="Li Y."/>
            <person name="Liew Y.J."/>
            <person name="Baumgarten S."/>
            <person name="Simakov O."/>
            <person name="Wilson M."/>
            <person name="Piel J."/>
            <person name="Ashoor H."/>
            <person name="Bougouffa S."/>
            <person name="Bajic V.B."/>
            <person name="Ryu T."/>
            <person name="Ravasi T."/>
            <person name="Bayer T."/>
            <person name="Micklem G."/>
            <person name="Kim H."/>
            <person name="Bhak J."/>
            <person name="Lajeunesse T.C."/>
            <person name="Voolstra C.R."/>
        </authorList>
    </citation>
    <scope>NUCLEOTIDE SEQUENCE [LARGE SCALE GENOMIC DNA]</scope>
    <source>
        <strain evidence="1 2">CCMP2467</strain>
    </source>
</reference>
<name>A0A1Q9BVW7_SYMMI</name>
<dbReference type="SUPFAM" id="SSF50998">
    <property type="entry name" value="Quinoprotein alcohol dehydrogenase-like"/>
    <property type="match status" value="1"/>
</dbReference>
<protein>
    <recommendedName>
        <fullName evidence="3">Anaphase-promoting complex subunit 4 WD40 domain-containing protein</fullName>
    </recommendedName>
</protein>
<dbReference type="EMBL" id="LSRX01003187">
    <property type="protein sequence ID" value="OLP74805.1"/>
    <property type="molecule type" value="Genomic_DNA"/>
</dbReference>
<proteinExistence type="predicted"/>
<dbReference type="InterPro" id="IPR015943">
    <property type="entry name" value="WD40/YVTN_repeat-like_dom_sf"/>
</dbReference>
<dbReference type="Gene3D" id="2.130.10.10">
    <property type="entry name" value="YVTN repeat-like/Quinoprotein amine dehydrogenase"/>
    <property type="match status" value="1"/>
</dbReference>
<keyword evidence="2" id="KW-1185">Reference proteome</keyword>
<evidence type="ECO:0000313" key="1">
    <source>
        <dbReference type="EMBL" id="OLP74805.1"/>
    </source>
</evidence>
<organism evidence="1 2">
    <name type="scientific">Symbiodinium microadriaticum</name>
    <name type="common">Dinoflagellate</name>
    <name type="synonym">Zooxanthella microadriatica</name>
    <dbReference type="NCBI Taxonomy" id="2951"/>
    <lineage>
        <taxon>Eukaryota</taxon>
        <taxon>Sar</taxon>
        <taxon>Alveolata</taxon>
        <taxon>Dinophyceae</taxon>
        <taxon>Suessiales</taxon>
        <taxon>Symbiodiniaceae</taxon>
        <taxon>Symbiodinium</taxon>
    </lineage>
</organism>
<comment type="caution">
    <text evidence="1">The sequence shown here is derived from an EMBL/GenBank/DDBJ whole genome shotgun (WGS) entry which is preliminary data.</text>
</comment>
<evidence type="ECO:0008006" key="3">
    <source>
        <dbReference type="Google" id="ProtNLM"/>
    </source>
</evidence>
<feature type="non-terminal residue" evidence="1">
    <location>
        <position position="69"/>
    </location>
</feature>